<keyword evidence="7" id="KW-1185">Reference proteome</keyword>
<evidence type="ECO:0000256" key="1">
    <source>
        <dbReference type="ARBA" id="ARBA00001210"/>
    </source>
</evidence>
<evidence type="ECO:0000313" key="7">
    <source>
        <dbReference type="Proteomes" id="UP000188276"/>
    </source>
</evidence>
<dbReference type="Pfam" id="PF01874">
    <property type="entry name" value="CitG"/>
    <property type="match status" value="1"/>
</dbReference>
<dbReference type="Gene3D" id="1.10.4200.10">
    <property type="entry name" value="Triphosphoribosyl-dephospho-CoA protein"/>
    <property type="match status" value="1"/>
</dbReference>
<dbReference type="RefSeq" id="WP_370737077.1">
    <property type="nucleotide sequence ID" value="NZ_FULE01000025.1"/>
</dbReference>
<sequence length="323" mass="35583">MQTSAVIDLLFEKQRDRDELNRDNISMLHCHDRGQFPFDQFVGHLAYHAMMLEVHLTPKPGLVDTVNQGAHQDMDLALFVRSAEALAPYMTSFVRMGWQQHHQPLSSLLNELRPIGIDAETTMFQATSGVNTHKGMIFSMGLIGGVVGWLKANQQQINARAISAAVSQCCQQPVWDELREMKHRTPVTQGEKLYQQYGVTGARGEAASGFETIMVHALPAYQSAIAQGVSTEQALWQTLLVLIANNQDTNLLARGGMAGLLYAQQYASSLLASGGIAHPDIEMALNQFDRCLIERHLSPGGSADLLAVTWLIAELESIFSPID</sequence>
<dbReference type="STRING" id="1123498.VR7878_01773"/>
<dbReference type="NCBIfam" id="TIGR03125">
    <property type="entry name" value="citrate_citG"/>
    <property type="match status" value="1"/>
</dbReference>
<evidence type="ECO:0000256" key="4">
    <source>
        <dbReference type="ARBA" id="ARBA00022840"/>
    </source>
</evidence>
<dbReference type="GO" id="GO:0046917">
    <property type="term" value="F:triphosphoribosyl-dephospho-CoA synthase activity"/>
    <property type="evidence" value="ECO:0007669"/>
    <property type="project" value="UniProtKB-UniRule"/>
</dbReference>
<organism evidence="6 7">
    <name type="scientific">Vibrio ruber (strain DSM 16370 / JCM 11486 / BCRC 17186 / CECT 7878 / LMG 23124 / VR1)</name>
    <dbReference type="NCBI Taxonomy" id="1123498"/>
    <lineage>
        <taxon>Bacteria</taxon>
        <taxon>Pseudomonadati</taxon>
        <taxon>Pseudomonadota</taxon>
        <taxon>Gammaproteobacteria</taxon>
        <taxon>Vibrionales</taxon>
        <taxon>Vibrionaceae</taxon>
        <taxon>Vibrio</taxon>
    </lineage>
</organism>
<dbReference type="AlphaFoldDB" id="A0A1R4LIQ7"/>
<dbReference type="GO" id="GO:0016757">
    <property type="term" value="F:glycosyltransferase activity"/>
    <property type="evidence" value="ECO:0007669"/>
    <property type="project" value="UniProtKB-KW"/>
</dbReference>
<dbReference type="GO" id="GO:0005524">
    <property type="term" value="F:ATP binding"/>
    <property type="evidence" value="ECO:0007669"/>
    <property type="project" value="UniProtKB-KW"/>
</dbReference>
<name>A0A1R4LIQ7_VIBR1</name>
<evidence type="ECO:0000256" key="2">
    <source>
        <dbReference type="ARBA" id="ARBA00022679"/>
    </source>
</evidence>
<dbReference type="EC" id="2.4.2.52" evidence="5"/>
<dbReference type="NCBIfam" id="TIGR03132">
    <property type="entry name" value="malonate_mdcB"/>
    <property type="match status" value="1"/>
</dbReference>
<dbReference type="EMBL" id="FULE01000025">
    <property type="protein sequence ID" value="SJN56430.1"/>
    <property type="molecule type" value="Genomic_DNA"/>
</dbReference>
<keyword evidence="3 5" id="KW-0547">Nucleotide-binding</keyword>
<reference evidence="7" key="1">
    <citation type="submission" date="2017-02" db="EMBL/GenBank/DDBJ databases">
        <authorList>
            <person name="Rodrigo-Torres L."/>
            <person name="Arahal R.D."/>
            <person name="Lucena T."/>
        </authorList>
    </citation>
    <scope>NUCLEOTIDE SEQUENCE [LARGE SCALE GENOMIC DNA]</scope>
    <source>
        <strain evidence="7">CECT 7878</strain>
    </source>
</reference>
<dbReference type="InterPro" id="IPR002736">
    <property type="entry name" value="CitG"/>
</dbReference>
<comment type="similarity">
    <text evidence="5">Belongs to the CitG/MdcB family.</text>
</comment>
<proteinExistence type="inferred from homology"/>
<keyword evidence="4 5" id="KW-0067">ATP-binding</keyword>
<dbReference type="PANTHER" id="PTHR30201">
    <property type="entry name" value="TRIPHOSPHORIBOSYL-DEPHOSPHO-COA SYNTHASE"/>
    <property type="match status" value="1"/>
</dbReference>
<dbReference type="InterPro" id="IPR017555">
    <property type="entry name" value="TriPribosyl-deP-CoA_syn"/>
</dbReference>
<evidence type="ECO:0000256" key="5">
    <source>
        <dbReference type="HAMAP-Rule" id="MF_00397"/>
    </source>
</evidence>
<dbReference type="Proteomes" id="UP000188276">
    <property type="component" value="Unassembled WGS sequence"/>
</dbReference>
<keyword evidence="6" id="KW-0328">Glycosyltransferase</keyword>
<evidence type="ECO:0000256" key="3">
    <source>
        <dbReference type="ARBA" id="ARBA00022741"/>
    </source>
</evidence>
<dbReference type="PANTHER" id="PTHR30201:SF2">
    <property type="entry name" value="2-(5''-TRIPHOSPHORIBOSYL)-3'-DEPHOSPHOCOENZYME-A SYNTHASE"/>
    <property type="match status" value="1"/>
</dbReference>
<dbReference type="GO" id="GO:0051191">
    <property type="term" value="P:prosthetic group biosynthetic process"/>
    <property type="evidence" value="ECO:0007669"/>
    <property type="project" value="TreeGrafter"/>
</dbReference>
<protein>
    <recommendedName>
        <fullName evidence="5">Probable 2-(5''-triphosphoribosyl)-3'-dephosphocoenzyme-A synthase</fullName>
        <shortName evidence="5">2-(5''-triphosphoribosyl)-3'-dephospho-CoA synthase</shortName>
        <ecNumber evidence="5">2.4.2.52</ecNumber>
    </recommendedName>
</protein>
<evidence type="ECO:0000313" key="6">
    <source>
        <dbReference type="EMBL" id="SJN56430.1"/>
    </source>
</evidence>
<keyword evidence="2 5" id="KW-0808">Transferase</keyword>
<dbReference type="InterPro" id="IPR017551">
    <property type="entry name" value="TriPribosyl-deP-CoA_syn_CitG"/>
</dbReference>
<dbReference type="HAMAP" id="MF_00397">
    <property type="entry name" value="CitG"/>
    <property type="match status" value="1"/>
</dbReference>
<accession>A0A1R4LIQ7</accession>
<gene>
    <name evidence="5 6" type="primary">citG</name>
    <name evidence="6" type="ORF">VR7878_01773</name>
</gene>
<comment type="catalytic activity">
    <reaction evidence="1 5">
        <text>3'-dephospho-CoA + ATP = 2'-(5''-triphospho-alpha-D-ribosyl)-3'-dephospho-CoA + adenine</text>
        <dbReference type="Rhea" id="RHEA:15117"/>
        <dbReference type="ChEBI" id="CHEBI:16708"/>
        <dbReference type="ChEBI" id="CHEBI:30616"/>
        <dbReference type="ChEBI" id="CHEBI:57328"/>
        <dbReference type="ChEBI" id="CHEBI:61378"/>
        <dbReference type="EC" id="2.4.2.52"/>
    </reaction>
</comment>